<dbReference type="InterPro" id="IPR001173">
    <property type="entry name" value="Glyco_trans_2-like"/>
</dbReference>
<evidence type="ECO:0000313" key="15">
    <source>
        <dbReference type="EMBL" id="RXH01018.1"/>
    </source>
</evidence>
<dbReference type="PANTHER" id="PTHR43867">
    <property type="entry name" value="CELLULOSE SYNTHASE CATALYTIC SUBUNIT A [UDP-FORMING]"/>
    <property type="match status" value="1"/>
</dbReference>
<organism evidence="15 16">
    <name type="scientific">Bradyrhizobium zhanjiangense</name>
    <dbReference type="NCBI Taxonomy" id="1325107"/>
    <lineage>
        <taxon>Bacteria</taxon>
        <taxon>Pseudomonadati</taxon>
        <taxon>Pseudomonadota</taxon>
        <taxon>Alphaproteobacteria</taxon>
        <taxon>Hyphomicrobiales</taxon>
        <taxon>Nitrobacteraceae</taxon>
        <taxon>Bradyrhizobium</taxon>
    </lineage>
</organism>
<feature type="transmembrane region" description="Helical" evidence="12">
    <location>
        <begin position="608"/>
        <end position="627"/>
    </location>
</feature>
<feature type="region of interest" description="Disordered" evidence="13">
    <location>
        <begin position="1"/>
        <end position="56"/>
    </location>
</feature>
<dbReference type="Proteomes" id="UP000290174">
    <property type="component" value="Unassembled WGS sequence"/>
</dbReference>
<keyword evidence="9 12" id="KW-0812">Transmembrane</keyword>
<sequence>MASELPMLGQEASRNRITSFPGAKRSASLRSVDLSMDALRPSPTPSPNAPGSPFLPPESPLPMLPCRLDRATEANRSPVHSGTTLMVRRLFIFVGTGVLTLAGGYGMYDVVKVGGVTFLEAVLLGFFLVLLAWVALSFMSALAGFFVLLTRSRSFLPIDATGSLPPITSRTAMLLPTYNEDPHHLMARLRAMYESVQATGYGDQFDWFLLSDTTDPDIWIREELTFIRLRRACGAARLYYRHRSNNIARKSGNIADWVMRFGSAYDHMIVLDADSLMEGDTIVRLVNAMESHPAAALIQTQPVIVNARTMFSRLQQFSGRVYGPIIAAGNAWWHGGDSNYWGHNAIIRVRAFAAEAGLPELSGRKPFGGHILSHDFVEAALMRRAGWAIYLAPTLGGSFEEAPPSLLDFAARDRRWCQGNLQHLAVLPARGLHWVSRLHLLTGIGAYVTAPLWFLFLVLGLLIALQAHFIRPEYFPKGFSLFPTWPQQDPVLAAQVFAATMGLLILPKLLAYLVLIGNRRERIGFAGNPRVLAGVVCETFLAALIAPCMMILQTKAVFEILAGRDAGWQVQRRSDGYLARGEIYRKLVGPTLCGLALLLSAYAVSLPLLLWMSPVVLGLLLSIPLGLMTSERLKTPGLFATPETNDPPAVVLRANELAASEPTAITGALHQLSQDPELLGQHLGSLSLARPRKFGAVDVPLATATTKLEECESLEDAVAWLERPELRAVLGHPTLLQRVLEMPRAGKNWPSIRDRR</sequence>
<name>A0A4Q0QTT8_9BRAD</name>
<dbReference type="InterPro" id="IPR050321">
    <property type="entry name" value="Glycosyltr_2/OpgH_subfam"/>
</dbReference>
<evidence type="ECO:0000259" key="14">
    <source>
        <dbReference type="Pfam" id="PF13632"/>
    </source>
</evidence>
<keyword evidence="11 12" id="KW-0472">Membrane</keyword>
<dbReference type="Pfam" id="PF13632">
    <property type="entry name" value="Glyco_trans_2_3"/>
    <property type="match status" value="1"/>
</dbReference>
<evidence type="ECO:0000256" key="1">
    <source>
        <dbReference type="ARBA" id="ARBA00004429"/>
    </source>
</evidence>
<protein>
    <recommendedName>
        <fullName evidence="4 12">Glucans biosynthesis glucosyltransferase H</fullName>
        <ecNumber evidence="12">2.4.1.-</ecNumber>
    </recommendedName>
</protein>
<gene>
    <name evidence="15" type="primary">mdoH</name>
    <name evidence="12" type="synonym">opgH</name>
    <name evidence="15" type="ORF">EAS61_08275</name>
</gene>
<evidence type="ECO:0000256" key="5">
    <source>
        <dbReference type="ARBA" id="ARBA00022475"/>
    </source>
</evidence>
<dbReference type="PANTHER" id="PTHR43867:SF5">
    <property type="entry name" value="GLUCANS BIOSYNTHESIS GLUCOSYLTRANSFERASE H"/>
    <property type="match status" value="1"/>
</dbReference>
<comment type="function">
    <text evidence="12">Involved in the biosynthesis of osmoregulated periplasmic glucans (OPGs).</text>
</comment>
<dbReference type="UniPathway" id="UPA00637"/>
<evidence type="ECO:0000256" key="13">
    <source>
        <dbReference type="SAM" id="MobiDB-lite"/>
    </source>
</evidence>
<keyword evidence="5 12" id="KW-1003">Cell membrane</keyword>
<dbReference type="EC" id="2.4.1.-" evidence="12"/>
<comment type="similarity">
    <text evidence="3 12">Belongs to the glycosyltransferase 2 family. OpgH subfamily.</text>
</comment>
<feature type="compositionally biased region" description="Pro residues" evidence="13">
    <location>
        <begin position="42"/>
        <end position="56"/>
    </location>
</feature>
<evidence type="ECO:0000256" key="2">
    <source>
        <dbReference type="ARBA" id="ARBA00005001"/>
    </source>
</evidence>
<keyword evidence="10 12" id="KW-1133">Transmembrane helix</keyword>
<evidence type="ECO:0000256" key="12">
    <source>
        <dbReference type="HAMAP-Rule" id="MF_01072"/>
    </source>
</evidence>
<dbReference type="GO" id="GO:0016758">
    <property type="term" value="F:hexosyltransferase activity"/>
    <property type="evidence" value="ECO:0007669"/>
    <property type="project" value="UniProtKB-UniRule"/>
</dbReference>
<dbReference type="InterPro" id="IPR023725">
    <property type="entry name" value="Glucans_biosynth_gluTrFase_H"/>
</dbReference>
<evidence type="ECO:0000256" key="6">
    <source>
        <dbReference type="ARBA" id="ARBA00022519"/>
    </source>
</evidence>
<evidence type="ECO:0000256" key="3">
    <source>
        <dbReference type="ARBA" id="ARBA00009337"/>
    </source>
</evidence>
<comment type="caution">
    <text evidence="15">The sequence shown here is derived from an EMBL/GenBank/DDBJ whole genome shotgun (WGS) entry which is preliminary data.</text>
</comment>
<keyword evidence="8 12" id="KW-0808">Transferase</keyword>
<feature type="transmembrane region" description="Helical" evidence="12">
    <location>
        <begin position="490"/>
        <end position="515"/>
    </location>
</feature>
<evidence type="ECO:0000256" key="10">
    <source>
        <dbReference type="ARBA" id="ARBA00022989"/>
    </source>
</evidence>
<dbReference type="HAMAP" id="MF_01072">
    <property type="entry name" value="MdoH_OpgH"/>
    <property type="match status" value="1"/>
</dbReference>
<evidence type="ECO:0000256" key="9">
    <source>
        <dbReference type="ARBA" id="ARBA00022692"/>
    </source>
</evidence>
<dbReference type="NCBIfam" id="NF003962">
    <property type="entry name" value="PRK05454.2-5"/>
    <property type="match status" value="1"/>
</dbReference>
<evidence type="ECO:0000256" key="7">
    <source>
        <dbReference type="ARBA" id="ARBA00022676"/>
    </source>
</evidence>
<evidence type="ECO:0000256" key="8">
    <source>
        <dbReference type="ARBA" id="ARBA00022679"/>
    </source>
</evidence>
<dbReference type="InterPro" id="IPR029044">
    <property type="entry name" value="Nucleotide-diphossugar_trans"/>
</dbReference>
<comment type="pathway">
    <text evidence="2 12">Glycan metabolism; osmoregulated periplasmic glucan (OPG) biosynthesis.</text>
</comment>
<dbReference type="GO" id="GO:0005886">
    <property type="term" value="C:plasma membrane"/>
    <property type="evidence" value="ECO:0007669"/>
    <property type="project" value="UniProtKB-SubCell"/>
</dbReference>
<proteinExistence type="inferred from homology"/>
<dbReference type="Gene3D" id="3.90.550.10">
    <property type="entry name" value="Spore Coat Polysaccharide Biosynthesis Protein SpsA, Chain A"/>
    <property type="match status" value="1"/>
</dbReference>
<dbReference type="SUPFAM" id="SSF53448">
    <property type="entry name" value="Nucleotide-diphospho-sugar transferases"/>
    <property type="match status" value="1"/>
</dbReference>
<accession>A0A4Q0QTT8</accession>
<evidence type="ECO:0000313" key="16">
    <source>
        <dbReference type="Proteomes" id="UP000290174"/>
    </source>
</evidence>
<reference evidence="15 16" key="1">
    <citation type="submission" date="2018-11" db="EMBL/GenBank/DDBJ databases">
        <title>Bradyrhizobium sp. nov., isolated from effective nodules of peanut in China.</title>
        <authorList>
            <person name="Li Y."/>
        </authorList>
    </citation>
    <scope>NUCLEOTIDE SEQUENCE [LARGE SCALE GENOMIC DNA]</scope>
    <source>
        <strain evidence="15 16">CCBAU 51770</strain>
    </source>
</reference>
<dbReference type="AlphaFoldDB" id="A0A4Q0QTT8"/>
<comment type="subcellular location">
    <subcellularLocation>
        <location evidence="1">Cell inner membrane</location>
        <topology evidence="1">Multi-pass membrane protein</topology>
    </subcellularLocation>
    <subcellularLocation>
        <location evidence="12">Cell membrane</location>
        <topology evidence="12">Multi-pass membrane protein</topology>
    </subcellularLocation>
</comment>
<keyword evidence="6" id="KW-0997">Cell inner membrane</keyword>
<feature type="transmembrane region" description="Helical" evidence="12">
    <location>
        <begin position="90"/>
        <end position="108"/>
    </location>
</feature>
<dbReference type="NCBIfam" id="NF003958">
    <property type="entry name" value="PRK05454.2-1"/>
    <property type="match status" value="1"/>
</dbReference>
<dbReference type="CDD" id="cd04191">
    <property type="entry name" value="Glucan_BSP_MdoH"/>
    <property type="match status" value="1"/>
</dbReference>
<feature type="transmembrane region" description="Helical" evidence="12">
    <location>
        <begin position="444"/>
        <end position="470"/>
    </location>
</feature>
<dbReference type="EMBL" id="RKMK01000005">
    <property type="protein sequence ID" value="RXH01018.1"/>
    <property type="molecule type" value="Genomic_DNA"/>
</dbReference>
<feature type="domain" description="Glycosyltransferase 2-like" evidence="14">
    <location>
        <begin position="269"/>
        <end position="462"/>
    </location>
</feature>
<evidence type="ECO:0000256" key="4">
    <source>
        <dbReference type="ARBA" id="ARBA00020585"/>
    </source>
</evidence>
<dbReference type="GO" id="GO:0009250">
    <property type="term" value="P:glucan biosynthetic process"/>
    <property type="evidence" value="ECO:0007669"/>
    <property type="project" value="UniProtKB-UniRule"/>
</dbReference>
<keyword evidence="7 12" id="KW-0328">Glycosyltransferase</keyword>
<evidence type="ECO:0000256" key="11">
    <source>
        <dbReference type="ARBA" id="ARBA00023136"/>
    </source>
</evidence>
<dbReference type="NCBIfam" id="NF003956">
    <property type="entry name" value="PRK05454.1-3"/>
    <property type="match status" value="1"/>
</dbReference>
<feature type="transmembrane region" description="Helical" evidence="12">
    <location>
        <begin position="123"/>
        <end position="149"/>
    </location>
</feature>